<dbReference type="InterPro" id="IPR011006">
    <property type="entry name" value="CheY-like_superfamily"/>
</dbReference>
<organism evidence="5 6">
    <name type="scientific">Tepidicaulis marinus</name>
    <dbReference type="NCBI Taxonomy" id="1333998"/>
    <lineage>
        <taxon>Bacteria</taxon>
        <taxon>Pseudomonadati</taxon>
        <taxon>Pseudomonadota</taxon>
        <taxon>Alphaproteobacteria</taxon>
        <taxon>Hyphomicrobiales</taxon>
        <taxon>Parvibaculaceae</taxon>
        <taxon>Tepidicaulis</taxon>
    </lineage>
</organism>
<dbReference type="PANTHER" id="PTHR44591:SF14">
    <property type="entry name" value="PROTEIN PILG"/>
    <property type="match status" value="1"/>
</dbReference>
<dbReference type="RefSeq" id="WP_052379446.1">
    <property type="nucleotide sequence ID" value="NZ_BBIO01000013.1"/>
</dbReference>
<feature type="modified residue" description="4-aspartylphosphate" evidence="3">
    <location>
        <position position="61"/>
    </location>
</feature>
<dbReference type="GO" id="GO:0000160">
    <property type="term" value="P:phosphorelay signal transduction system"/>
    <property type="evidence" value="ECO:0007669"/>
    <property type="project" value="UniProtKB-KW"/>
</dbReference>
<dbReference type="InterPro" id="IPR001789">
    <property type="entry name" value="Sig_transdc_resp-reg_receiver"/>
</dbReference>
<dbReference type="PANTHER" id="PTHR44591">
    <property type="entry name" value="STRESS RESPONSE REGULATOR PROTEIN 1"/>
    <property type="match status" value="1"/>
</dbReference>
<dbReference type="AlphaFoldDB" id="A0A081BCZ2"/>
<dbReference type="Pfam" id="PF00072">
    <property type="entry name" value="Response_reg"/>
    <property type="match status" value="1"/>
</dbReference>
<dbReference type="Gene3D" id="3.40.50.2300">
    <property type="match status" value="1"/>
</dbReference>
<dbReference type="PROSITE" id="PS50110">
    <property type="entry name" value="RESPONSE_REGULATORY"/>
    <property type="match status" value="1"/>
</dbReference>
<keyword evidence="6" id="KW-1185">Reference proteome</keyword>
<accession>A0A081BCZ2</accession>
<dbReference type="Proteomes" id="UP000028702">
    <property type="component" value="Unassembled WGS sequence"/>
</dbReference>
<evidence type="ECO:0000313" key="6">
    <source>
        <dbReference type="Proteomes" id="UP000028702"/>
    </source>
</evidence>
<evidence type="ECO:0000259" key="4">
    <source>
        <dbReference type="PROSITE" id="PS50110"/>
    </source>
</evidence>
<comment type="caution">
    <text evidence="5">The sequence shown here is derived from an EMBL/GenBank/DDBJ whole genome shotgun (WGS) entry which is preliminary data.</text>
</comment>
<feature type="domain" description="Response regulatory" evidence="4">
    <location>
        <begin position="11"/>
        <end position="130"/>
    </location>
</feature>
<dbReference type="STRING" id="1333998.M2A_2409"/>
<sequence>MSSPNPIDKLSVLIADDSETVRRLLASLLAALGAGRVFIANNGSEALTTFFRYCPDIIITDAAMAPIDGYELVDTVRSHPESPDPNVPVIMLSALSGDAHEARAAQMGVSILLSKPLVPEALYKAISEALASAERRAWLEEAALKIADPSPLSADKQPLPAGRSRMLH</sequence>
<name>A0A081BCZ2_9HYPH</name>
<evidence type="ECO:0000313" key="5">
    <source>
        <dbReference type="EMBL" id="GAK45910.1"/>
    </source>
</evidence>
<dbReference type="SUPFAM" id="SSF52172">
    <property type="entry name" value="CheY-like"/>
    <property type="match status" value="1"/>
</dbReference>
<dbReference type="SMART" id="SM00448">
    <property type="entry name" value="REC"/>
    <property type="match status" value="1"/>
</dbReference>
<dbReference type="CDD" id="cd00156">
    <property type="entry name" value="REC"/>
    <property type="match status" value="1"/>
</dbReference>
<keyword evidence="1 3" id="KW-0597">Phosphoprotein</keyword>
<dbReference type="eggNOG" id="COG3706">
    <property type="taxonomic scope" value="Bacteria"/>
</dbReference>
<evidence type="ECO:0000256" key="2">
    <source>
        <dbReference type="ARBA" id="ARBA00023012"/>
    </source>
</evidence>
<dbReference type="InterPro" id="IPR050595">
    <property type="entry name" value="Bact_response_regulator"/>
</dbReference>
<evidence type="ECO:0000256" key="3">
    <source>
        <dbReference type="PROSITE-ProRule" id="PRU00169"/>
    </source>
</evidence>
<reference evidence="5 6" key="1">
    <citation type="submission" date="2014-07" db="EMBL/GenBank/DDBJ databases">
        <title>Tepidicaulis marinum gen. nov., sp. nov., a novel marine bacterium denitrifying nitrate to nitrous oxide strictly under microaerobic conditions.</title>
        <authorList>
            <person name="Takeuchi M."/>
            <person name="Yamagishi T."/>
            <person name="Kamagata Y."/>
            <person name="Oshima K."/>
            <person name="Hattori M."/>
            <person name="Katayama T."/>
            <person name="Hanada S."/>
            <person name="Tamaki H."/>
            <person name="Marumo K."/>
            <person name="Maeda H."/>
            <person name="Nedachi M."/>
            <person name="Iwasaki W."/>
            <person name="Suwa Y."/>
            <person name="Sakata S."/>
        </authorList>
    </citation>
    <scope>NUCLEOTIDE SEQUENCE [LARGE SCALE GENOMIC DNA]</scope>
    <source>
        <strain evidence="5 6">MA2</strain>
    </source>
</reference>
<keyword evidence="2" id="KW-0902">Two-component regulatory system</keyword>
<protein>
    <submittedName>
        <fullName evidence="5">Response regulator receiver protein</fullName>
    </submittedName>
</protein>
<gene>
    <name evidence="5" type="ORF">M2A_2409</name>
</gene>
<proteinExistence type="predicted"/>
<dbReference type="EMBL" id="BBIO01000013">
    <property type="protein sequence ID" value="GAK45910.1"/>
    <property type="molecule type" value="Genomic_DNA"/>
</dbReference>
<evidence type="ECO:0000256" key="1">
    <source>
        <dbReference type="ARBA" id="ARBA00022553"/>
    </source>
</evidence>